<comment type="caution">
    <text evidence="3">The sequence shown here is derived from an EMBL/GenBank/DDBJ whole genome shotgun (WGS) entry which is preliminary data.</text>
</comment>
<feature type="chain" id="PRO_5045559967" description="Lipoprotein" evidence="2">
    <location>
        <begin position="27"/>
        <end position="75"/>
    </location>
</feature>
<keyword evidence="4" id="KW-1185">Reference proteome</keyword>
<keyword evidence="2" id="KW-0732">Signal</keyword>
<dbReference type="RefSeq" id="WP_200244141.1">
    <property type="nucleotide sequence ID" value="NZ_JAENHK010000005.1"/>
</dbReference>
<evidence type="ECO:0008006" key="5">
    <source>
        <dbReference type="Google" id="ProtNLM"/>
    </source>
</evidence>
<gene>
    <name evidence="3" type="ORF">JHL15_05850</name>
</gene>
<evidence type="ECO:0000313" key="3">
    <source>
        <dbReference type="EMBL" id="MBK1895279.1"/>
    </source>
</evidence>
<evidence type="ECO:0000256" key="2">
    <source>
        <dbReference type="SAM" id="SignalP"/>
    </source>
</evidence>
<feature type="region of interest" description="Disordered" evidence="1">
    <location>
        <begin position="33"/>
        <end position="75"/>
    </location>
</feature>
<sequence length="75" mass="8267">MEKIISLKTFPLCIAVAILMTLGACRQDDENDFQNTKTSMSESKIAKSGQSKTAKGEELIEADPPVKNGTHWKNQ</sequence>
<dbReference type="EMBL" id="JAENHK010000005">
    <property type="protein sequence ID" value="MBK1895279.1"/>
    <property type="molecule type" value="Genomic_DNA"/>
</dbReference>
<reference evidence="4" key="1">
    <citation type="submission" date="2021-01" db="EMBL/GenBank/DDBJ databases">
        <title>Genome public.</title>
        <authorList>
            <person name="Liu C."/>
            <person name="Sun Q."/>
        </authorList>
    </citation>
    <scope>NUCLEOTIDE SEQUENCE [LARGE SCALE GENOMIC DNA]</scope>
    <source>
        <strain evidence="4">YIM B02567</strain>
    </source>
</reference>
<proteinExistence type="predicted"/>
<organism evidence="3 4">
    <name type="scientific">Chryseobacterium paridis</name>
    <dbReference type="NCBI Taxonomy" id="2800328"/>
    <lineage>
        <taxon>Bacteria</taxon>
        <taxon>Pseudomonadati</taxon>
        <taxon>Bacteroidota</taxon>
        <taxon>Flavobacteriia</taxon>
        <taxon>Flavobacteriales</taxon>
        <taxon>Weeksellaceae</taxon>
        <taxon>Chryseobacterium group</taxon>
        <taxon>Chryseobacterium</taxon>
    </lineage>
</organism>
<accession>A0ABS1FSP0</accession>
<feature type="signal peptide" evidence="2">
    <location>
        <begin position="1"/>
        <end position="26"/>
    </location>
</feature>
<name>A0ABS1FSP0_9FLAO</name>
<feature type="compositionally biased region" description="Polar residues" evidence="1">
    <location>
        <begin position="33"/>
        <end position="53"/>
    </location>
</feature>
<evidence type="ECO:0000313" key="4">
    <source>
        <dbReference type="Proteomes" id="UP000628669"/>
    </source>
</evidence>
<dbReference type="Proteomes" id="UP000628669">
    <property type="component" value="Unassembled WGS sequence"/>
</dbReference>
<dbReference type="PROSITE" id="PS51257">
    <property type="entry name" value="PROKAR_LIPOPROTEIN"/>
    <property type="match status" value="1"/>
</dbReference>
<evidence type="ECO:0000256" key="1">
    <source>
        <dbReference type="SAM" id="MobiDB-lite"/>
    </source>
</evidence>
<protein>
    <recommendedName>
        <fullName evidence="5">Lipoprotein</fullName>
    </recommendedName>
</protein>